<evidence type="ECO:0000313" key="3">
    <source>
        <dbReference type="Proteomes" id="UP000824049"/>
    </source>
</evidence>
<dbReference type="AlphaFoldDB" id="A0A9D2ENI4"/>
<gene>
    <name evidence="2" type="ORF">H9968_11875</name>
</gene>
<dbReference type="InterPro" id="IPR023378">
    <property type="entry name" value="YheA/YmcA-like_dom_sf"/>
</dbReference>
<keyword evidence="1" id="KW-0175">Coiled coil</keyword>
<evidence type="ECO:0000313" key="2">
    <source>
        <dbReference type="EMBL" id="HIZ40591.1"/>
    </source>
</evidence>
<sequence>MGTEEKDKGTFSELTEILDKTKDLTVLLKETESYRNYCQSLEKLKARPELYKELNGFRRKNLELQVQDDAADYDDKTEELQKQYKNILMESVVMDFLSSEQAVCRMLREVYDVLYGAIDLDISYMEEE</sequence>
<protein>
    <submittedName>
        <fullName evidence="2">YlbF family regulator</fullName>
    </submittedName>
</protein>
<organism evidence="2 3">
    <name type="scientific">Candidatus Anaerobutyricum stercoris</name>
    <dbReference type="NCBI Taxonomy" id="2838457"/>
    <lineage>
        <taxon>Bacteria</taxon>
        <taxon>Bacillati</taxon>
        <taxon>Bacillota</taxon>
        <taxon>Clostridia</taxon>
        <taxon>Lachnospirales</taxon>
        <taxon>Lachnospiraceae</taxon>
        <taxon>Anaerobutyricum</taxon>
    </lineage>
</organism>
<feature type="coiled-coil region" evidence="1">
    <location>
        <begin position="59"/>
        <end position="90"/>
    </location>
</feature>
<name>A0A9D2ENI4_9FIRM</name>
<evidence type="ECO:0000256" key="1">
    <source>
        <dbReference type="SAM" id="Coils"/>
    </source>
</evidence>
<dbReference type="SUPFAM" id="SSF158622">
    <property type="entry name" value="YheA/YmcA-like"/>
    <property type="match status" value="1"/>
</dbReference>
<dbReference type="InterPro" id="IPR010368">
    <property type="entry name" value="Com_YlbF"/>
</dbReference>
<reference evidence="2" key="2">
    <citation type="submission" date="2021-04" db="EMBL/GenBank/DDBJ databases">
        <authorList>
            <person name="Gilroy R."/>
        </authorList>
    </citation>
    <scope>NUCLEOTIDE SEQUENCE</scope>
    <source>
        <strain evidence="2">CHK179-28034</strain>
    </source>
</reference>
<dbReference type="Proteomes" id="UP000824049">
    <property type="component" value="Unassembled WGS sequence"/>
</dbReference>
<accession>A0A9D2ENI4</accession>
<dbReference type="Gene3D" id="1.20.1500.10">
    <property type="entry name" value="YheA/YmcA-like"/>
    <property type="match status" value="1"/>
</dbReference>
<dbReference type="Pfam" id="PF06133">
    <property type="entry name" value="Com_YlbF"/>
    <property type="match status" value="1"/>
</dbReference>
<proteinExistence type="predicted"/>
<dbReference type="EMBL" id="DXBR01000107">
    <property type="protein sequence ID" value="HIZ40591.1"/>
    <property type="molecule type" value="Genomic_DNA"/>
</dbReference>
<reference evidence="2" key="1">
    <citation type="journal article" date="2021" name="PeerJ">
        <title>Extensive microbial diversity within the chicken gut microbiome revealed by metagenomics and culture.</title>
        <authorList>
            <person name="Gilroy R."/>
            <person name="Ravi A."/>
            <person name="Getino M."/>
            <person name="Pursley I."/>
            <person name="Horton D.L."/>
            <person name="Alikhan N.F."/>
            <person name="Baker D."/>
            <person name="Gharbi K."/>
            <person name="Hall N."/>
            <person name="Watson M."/>
            <person name="Adriaenssens E.M."/>
            <person name="Foster-Nyarko E."/>
            <person name="Jarju S."/>
            <person name="Secka A."/>
            <person name="Antonio M."/>
            <person name="Oren A."/>
            <person name="Chaudhuri R.R."/>
            <person name="La Ragione R."/>
            <person name="Hildebrand F."/>
            <person name="Pallen M.J."/>
        </authorList>
    </citation>
    <scope>NUCLEOTIDE SEQUENCE</scope>
    <source>
        <strain evidence="2">CHK179-28034</strain>
    </source>
</reference>
<comment type="caution">
    <text evidence="2">The sequence shown here is derived from an EMBL/GenBank/DDBJ whole genome shotgun (WGS) entry which is preliminary data.</text>
</comment>